<comment type="caution">
    <text evidence="2">The sequence shown here is derived from an EMBL/GenBank/DDBJ whole genome shotgun (WGS) entry which is preliminary data.</text>
</comment>
<keyword evidence="1" id="KW-0472">Membrane</keyword>
<feature type="transmembrane region" description="Helical" evidence="1">
    <location>
        <begin position="148"/>
        <end position="166"/>
    </location>
</feature>
<feature type="transmembrane region" description="Helical" evidence="1">
    <location>
        <begin position="12"/>
        <end position="35"/>
    </location>
</feature>
<evidence type="ECO:0000313" key="3">
    <source>
        <dbReference type="Proteomes" id="UP000256388"/>
    </source>
</evidence>
<reference evidence="2 3" key="1">
    <citation type="submission" date="2018-08" db="EMBL/GenBank/DDBJ databases">
        <title>Genomic Encyclopedia of Type Strains, Phase IV (KMG-IV): sequencing the most valuable type-strain genomes for metagenomic binning, comparative biology and taxonomic classification.</title>
        <authorList>
            <person name="Goeker M."/>
        </authorList>
    </citation>
    <scope>NUCLEOTIDE SEQUENCE [LARGE SCALE GENOMIC DNA]</scope>
    <source>
        <strain evidence="2 3">DSM 23923</strain>
    </source>
</reference>
<keyword evidence="3" id="KW-1185">Reference proteome</keyword>
<organism evidence="2 3">
    <name type="scientific">Pelolinea submarina</name>
    <dbReference type="NCBI Taxonomy" id="913107"/>
    <lineage>
        <taxon>Bacteria</taxon>
        <taxon>Bacillati</taxon>
        <taxon>Chloroflexota</taxon>
        <taxon>Anaerolineae</taxon>
        <taxon>Anaerolineales</taxon>
        <taxon>Anaerolineaceae</taxon>
        <taxon>Pelolinea</taxon>
    </lineage>
</organism>
<evidence type="ECO:0000256" key="1">
    <source>
        <dbReference type="SAM" id="Phobius"/>
    </source>
</evidence>
<dbReference type="AlphaFoldDB" id="A0A347ZSQ6"/>
<proteinExistence type="predicted"/>
<dbReference type="OrthoDB" id="155911at2"/>
<sequence length="349" mass="38028">MEKIKAFLKKPVALGVGALLVGILFGMVVLGWGIWPVQWEDASPSSLQMDYQRDYLCMTIDSYIRNPNNQLLQTRWEGLGENANALLDALTPAACDFNDNKEIQAFKEMMGAASPVASMGNAGNALGEEPAPTTEEIKPESTFSLTPLMILLLLTLVVGGVFVFLMKRKSAGGPAKPRKSVINPSKVNAVKNQAFTTASSVSAAAKREPALAQFMTTYRQGDDLYDDSFSIDSVNGEFLGECGVGIAETIGVGDPKKVTALEVWLFDKNDIQTVTKILMSEHASNDSAIRQRMVSKGEPIKAEPGMTFVMETATLQLEAKIIDMVYARGPLPENSYFSRLTMEISVWPK</sequence>
<protein>
    <submittedName>
        <fullName evidence="2">Uncharacterized protein</fullName>
    </submittedName>
</protein>
<gene>
    <name evidence="2" type="ORF">DFR64_0963</name>
</gene>
<dbReference type="Proteomes" id="UP000256388">
    <property type="component" value="Unassembled WGS sequence"/>
</dbReference>
<dbReference type="RefSeq" id="WP_116224233.1">
    <property type="nucleotide sequence ID" value="NZ_AP018437.1"/>
</dbReference>
<accession>A0A347ZSQ6</accession>
<dbReference type="EMBL" id="QUMS01000001">
    <property type="protein sequence ID" value="REG11090.1"/>
    <property type="molecule type" value="Genomic_DNA"/>
</dbReference>
<keyword evidence="1" id="KW-1133">Transmembrane helix</keyword>
<evidence type="ECO:0000313" key="2">
    <source>
        <dbReference type="EMBL" id="REG11090.1"/>
    </source>
</evidence>
<keyword evidence="1" id="KW-0812">Transmembrane</keyword>
<name>A0A347ZSQ6_9CHLR</name>